<feature type="domain" description="PAS" evidence="15">
    <location>
        <begin position="235"/>
        <end position="274"/>
    </location>
</feature>
<feature type="domain" description="Response regulatory" evidence="14">
    <location>
        <begin position="614"/>
        <end position="734"/>
    </location>
</feature>
<evidence type="ECO:0000259" key="14">
    <source>
        <dbReference type="PROSITE" id="PS50110"/>
    </source>
</evidence>
<evidence type="ECO:0000256" key="1">
    <source>
        <dbReference type="ARBA" id="ARBA00000085"/>
    </source>
</evidence>
<feature type="domain" description="Histidine kinase" evidence="13">
    <location>
        <begin position="371"/>
        <end position="594"/>
    </location>
</feature>
<evidence type="ECO:0000259" key="13">
    <source>
        <dbReference type="PROSITE" id="PS50109"/>
    </source>
</evidence>
<comment type="caution">
    <text evidence="11">Lacks conserved residue(s) required for the propagation of feature annotation.</text>
</comment>
<dbReference type="Gene3D" id="3.30.450.20">
    <property type="entry name" value="PAS domain"/>
    <property type="match status" value="1"/>
</dbReference>
<evidence type="ECO:0000313" key="17">
    <source>
        <dbReference type="EMBL" id="SEJ48236.1"/>
    </source>
</evidence>
<dbReference type="Gene3D" id="1.10.287.130">
    <property type="match status" value="1"/>
</dbReference>
<name>A0A1H6Z6A2_9BACT</name>
<dbReference type="PROSITE" id="PS50113">
    <property type="entry name" value="PAC"/>
    <property type="match status" value="1"/>
</dbReference>
<protein>
    <recommendedName>
        <fullName evidence="10">Sensory/regulatory protein RpfC</fullName>
        <ecNumber evidence="2">2.7.13.3</ecNumber>
    </recommendedName>
</protein>
<dbReference type="InterPro" id="IPR004358">
    <property type="entry name" value="Sig_transdc_His_kin-like_C"/>
</dbReference>
<evidence type="ECO:0000256" key="5">
    <source>
        <dbReference type="ARBA" id="ARBA00022741"/>
    </source>
</evidence>
<feature type="transmembrane region" description="Helical" evidence="12">
    <location>
        <begin position="72"/>
        <end position="92"/>
    </location>
</feature>
<dbReference type="InterPro" id="IPR005467">
    <property type="entry name" value="His_kinase_dom"/>
</dbReference>
<sequence length="883" mass="99101">MFSFFHVHYLFFLLMAIAIVPLSFVLFARKKTGEKAYVYFLWIMLACFVYSFAYTLELMLLSASWKIAMIKLQYLGAVAFAPLVLFFTLAYTTKEQWIAGPRKLAFLVIPIGNLLLVGTNELHYLFYSSFTISSEGLFPVLVTEKGYFYWVHQGYTLLLIFGSLWVLVKRIEEVPAADSRQVFMVILGLCSPLFVYVWYLTGNVPFLLDPIPVGFLGTGLFFFLGLKNFKLFRIAPIAYRTLFDNLQEGVMVLDSQGALVTLNLSAAKIMGIKRVHQASALKEINDNWPEICDMLRTPRSYQVSEFTRVRDGHTLWYLLSKSKVSAEDQHQVGSLLVLRDITHEKNFQIQIENAKIAAETANKAKSEFLANMSHEIRTPLNGVIGFTELLTHTDLNEQQRRYAQTALTSATSLLDLINDILDLAKIESGKTEVSLDVVDLHELLETIVDVLRFQAHQKGLELLLDLHADVPRRIKTDELKLKQVLINLLNNAVKFTQKGEVVLLVETRGPEQSKQTEQLLFSVQDSGIGIAPDKQHLIFDAFSQADSSTTKKFGGTGLGLTISNKLLSLMDSRIQLESEPGQGSRFFFVLSVEGQKDSDSGQPFSREYLSHISQVVILDGNSRSGTLLQRYCEDFGLPASHVENVNEAFSAIENGSRPVLVLVNNRLLGKSSRDAIQQMMRLAQKAKRHALFVPLLSSNERDGAIDTFTEIGCLGTIDKPVTPTKLLEMLGKISNSSAHVRSVATPSDTHTDKGFTLLVAEDNPINRMLVKVFIEQMSPGAKVLEAENGKEAFAMFESNKPDLVITDIHMPEMNGYELLQAIREYPGKKEVPVIGFTANAFPVAQTDSGTYDFDDYLTKPVAQKKFQQVVGRWMESISKQEER</sequence>
<evidence type="ECO:0000256" key="9">
    <source>
        <dbReference type="ARBA" id="ARBA00064003"/>
    </source>
</evidence>
<keyword evidence="6" id="KW-0418">Kinase</keyword>
<evidence type="ECO:0000313" key="18">
    <source>
        <dbReference type="Proteomes" id="UP000199403"/>
    </source>
</evidence>
<dbReference type="STRING" id="1416801.SAMN05192553_104208"/>
<dbReference type="CDD" id="cd00082">
    <property type="entry name" value="HisKA"/>
    <property type="match status" value="1"/>
</dbReference>
<reference evidence="18" key="1">
    <citation type="submission" date="2016-10" db="EMBL/GenBank/DDBJ databases">
        <authorList>
            <person name="Varghese N."/>
            <person name="Submissions S."/>
        </authorList>
    </citation>
    <scope>NUCLEOTIDE SEQUENCE [LARGE SCALE GENOMIC DNA]</scope>
    <source>
        <strain evidence="18">IBRC-M 10761</strain>
    </source>
</reference>
<dbReference type="NCBIfam" id="TIGR00229">
    <property type="entry name" value="sensory_box"/>
    <property type="match status" value="1"/>
</dbReference>
<evidence type="ECO:0000256" key="10">
    <source>
        <dbReference type="ARBA" id="ARBA00068150"/>
    </source>
</evidence>
<dbReference type="InterPro" id="IPR011006">
    <property type="entry name" value="CheY-like_superfamily"/>
</dbReference>
<dbReference type="EC" id="2.7.13.3" evidence="2"/>
<dbReference type="InterPro" id="IPR003661">
    <property type="entry name" value="HisK_dim/P_dom"/>
</dbReference>
<evidence type="ECO:0000259" key="16">
    <source>
        <dbReference type="PROSITE" id="PS50113"/>
    </source>
</evidence>
<feature type="domain" description="PAC" evidence="16">
    <location>
        <begin position="299"/>
        <end position="353"/>
    </location>
</feature>
<evidence type="ECO:0000259" key="15">
    <source>
        <dbReference type="PROSITE" id="PS50112"/>
    </source>
</evidence>
<dbReference type="Gene3D" id="3.40.50.2300">
    <property type="match status" value="2"/>
</dbReference>
<dbReference type="AlphaFoldDB" id="A0A1H6Z6A2"/>
<evidence type="ECO:0000256" key="3">
    <source>
        <dbReference type="ARBA" id="ARBA00022553"/>
    </source>
</evidence>
<dbReference type="InterPro" id="IPR031621">
    <property type="entry name" value="HisKA_7TM"/>
</dbReference>
<feature type="transmembrane region" description="Helical" evidence="12">
    <location>
        <begin position="147"/>
        <end position="168"/>
    </location>
</feature>
<dbReference type="CDD" id="cd16922">
    <property type="entry name" value="HATPase_EvgS-ArcB-TorS-like"/>
    <property type="match status" value="1"/>
</dbReference>
<dbReference type="SMART" id="SM00388">
    <property type="entry name" value="HisKA"/>
    <property type="match status" value="1"/>
</dbReference>
<keyword evidence="12" id="KW-0472">Membrane</keyword>
<dbReference type="Pfam" id="PF16927">
    <property type="entry name" value="HisKA_7TM"/>
    <property type="match status" value="1"/>
</dbReference>
<dbReference type="PROSITE" id="PS50112">
    <property type="entry name" value="PAS"/>
    <property type="match status" value="1"/>
</dbReference>
<dbReference type="SMART" id="SM00448">
    <property type="entry name" value="REC"/>
    <property type="match status" value="2"/>
</dbReference>
<organism evidence="17 18">
    <name type="scientific">Cyclobacterium xiamenense</name>
    <dbReference type="NCBI Taxonomy" id="1297121"/>
    <lineage>
        <taxon>Bacteria</taxon>
        <taxon>Pseudomonadati</taxon>
        <taxon>Bacteroidota</taxon>
        <taxon>Cytophagia</taxon>
        <taxon>Cytophagales</taxon>
        <taxon>Cyclobacteriaceae</taxon>
        <taxon>Cyclobacterium</taxon>
    </lineage>
</organism>
<dbReference type="PROSITE" id="PS50110">
    <property type="entry name" value="RESPONSE_REGULATORY"/>
    <property type="match status" value="2"/>
</dbReference>
<feature type="domain" description="Response regulatory" evidence="14">
    <location>
        <begin position="756"/>
        <end position="874"/>
    </location>
</feature>
<keyword evidence="5" id="KW-0547">Nucleotide-binding</keyword>
<accession>A0A1H6Z6A2</accession>
<dbReference type="EMBL" id="FNZH01000004">
    <property type="protein sequence ID" value="SEJ48236.1"/>
    <property type="molecule type" value="Genomic_DNA"/>
</dbReference>
<dbReference type="InterPro" id="IPR036890">
    <property type="entry name" value="HATPase_C_sf"/>
</dbReference>
<dbReference type="PRINTS" id="PR00344">
    <property type="entry name" value="BCTRLSENSOR"/>
</dbReference>
<evidence type="ECO:0000256" key="11">
    <source>
        <dbReference type="PROSITE-ProRule" id="PRU00169"/>
    </source>
</evidence>
<dbReference type="InterPro" id="IPR003594">
    <property type="entry name" value="HATPase_dom"/>
</dbReference>
<feature type="transmembrane region" description="Helical" evidence="12">
    <location>
        <begin position="180"/>
        <end position="200"/>
    </location>
</feature>
<dbReference type="SUPFAM" id="SSF47384">
    <property type="entry name" value="Homodimeric domain of signal transducing histidine kinase"/>
    <property type="match status" value="1"/>
</dbReference>
<keyword evidence="12" id="KW-0812">Transmembrane</keyword>
<dbReference type="InterPro" id="IPR001789">
    <property type="entry name" value="Sig_transdc_resp-reg_receiver"/>
</dbReference>
<keyword evidence="18" id="KW-1185">Reference proteome</keyword>
<dbReference type="Proteomes" id="UP000199403">
    <property type="component" value="Unassembled WGS sequence"/>
</dbReference>
<dbReference type="SUPFAM" id="SSF52172">
    <property type="entry name" value="CheY-like"/>
    <property type="match status" value="2"/>
</dbReference>
<feature type="transmembrane region" description="Helical" evidence="12">
    <location>
        <begin position="104"/>
        <end position="127"/>
    </location>
</feature>
<dbReference type="Pfam" id="PF00072">
    <property type="entry name" value="Response_reg"/>
    <property type="match status" value="1"/>
</dbReference>
<feature type="modified residue" description="4-aspartylphosphate" evidence="11">
    <location>
        <position position="807"/>
    </location>
</feature>
<dbReference type="GO" id="GO:0005524">
    <property type="term" value="F:ATP binding"/>
    <property type="evidence" value="ECO:0007669"/>
    <property type="project" value="UniProtKB-KW"/>
</dbReference>
<dbReference type="FunFam" id="3.30.565.10:FF:000010">
    <property type="entry name" value="Sensor histidine kinase RcsC"/>
    <property type="match status" value="1"/>
</dbReference>
<evidence type="ECO:0000256" key="7">
    <source>
        <dbReference type="ARBA" id="ARBA00022840"/>
    </source>
</evidence>
<comment type="subunit">
    <text evidence="9">At low DSF concentrations, interacts with RpfF.</text>
</comment>
<evidence type="ECO:0000256" key="12">
    <source>
        <dbReference type="SAM" id="Phobius"/>
    </source>
</evidence>
<dbReference type="SUPFAM" id="SSF55785">
    <property type="entry name" value="PYP-like sensor domain (PAS domain)"/>
    <property type="match status" value="1"/>
</dbReference>
<dbReference type="PROSITE" id="PS50109">
    <property type="entry name" value="HIS_KIN"/>
    <property type="match status" value="1"/>
</dbReference>
<keyword evidence="8" id="KW-0902">Two-component regulatory system</keyword>
<dbReference type="Gene3D" id="3.30.565.10">
    <property type="entry name" value="Histidine kinase-like ATPase, C-terminal domain"/>
    <property type="match status" value="1"/>
</dbReference>
<dbReference type="PANTHER" id="PTHR45339:SF1">
    <property type="entry name" value="HYBRID SIGNAL TRANSDUCTION HISTIDINE KINASE J"/>
    <property type="match status" value="1"/>
</dbReference>
<proteinExistence type="predicted"/>
<dbReference type="InterPro" id="IPR035965">
    <property type="entry name" value="PAS-like_dom_sf"/>
</dbReference>
<dbReference type="InterPro" id="IPR000014">
    <property type="entry name" value="PAS"/>
</dbReference>
<dbReference type="SUPFAM" id="SSF55874">
    <property type="entry name" value="ATPase domain of HSP90 chaperone/DNA topoisomerase II/histidine kinase"/>
    <property type="match status" value="1"/>
</dbReference>
<dbReference type="FunFam" id="1.10.287.130:FF:000002">
    <property type="entry name" value="Two-component osmosensing histidine kinase"/>
    <property type="match status" value="1"/>
</dbReference>
<keyword evidence="7" id="KW-0067">ATP-binding</keyword>
<dbReference type="PANTHER" id="PTHR45339">
    <property type="entry name" value="HYBRID SIGNAL TRANSDUCTION HISTIDINE KINASE J"/>
    <property type="match status" value="1"/>
</dbReference>
<dbReference type="SMART" id="SM00387">
    <property type="entry name" value="HATPase_c"/>
    <property type="match status" value="1"/>
</dbReference>
<dbReference type="Pfam" id="PF13188">
    <property type="entry name" value="PAS_8"/>
    <property type="match status" value="1"/>
</dbReference>
<dbReference type="Pfam" id="PF02518">
    <property type="entry name" value="HATPase_c"/>
    <property type="match status" value="1"/>
</dbReference>
<dbReference type="Pfam" id="PF00512">
    <property type="entry name" value="HisKA"/>
    <property type="match status" value="1"/>
</dbReference>
<dbReference type="GO" id="GO:0000155">
    <property type="term" value="F:phosphorelay sensor kinase activity"/>
    <property type="evidence" value="ECO:0007669"/>
    <property type="project" value="InterPro"/>
</dbReference>
<dbReference type="InterPro" id="IPR036097">
    <property type="entry name" value="HisK_dim/P_sf"/>
</dbReference>
<keyword evidence="4" id="KW-0808">Transferase</keyword>
<keyword evidence="3 11" id="KW-0597">Phosphoprotein</keyword>
<evidence type="ECO:0000256" key="6">
    <source>
        <dbReference type="ARBA" id="ARBA00022777"/>
    </source>
</evidence>
<evidence type="ECO:0000256" key="4">
    <source>
        <dbReference type="ARBA" id="ARBA00022679"/>
    </source>
</evidence>
<feature type="transmembrane region" description="Helical" evidence="12">
    <location>
        <begin position="39"/>
        <end position="60"/>
    </location>
</feature>
<dbReference type="InterPro" id="IPR000700">
    <property type="entry name" value="PAS-assoc_C"/>
</dbReference>
<dbReference type="CDD" id="cd17546">
    <property type="entry name" value="REC_hyHK_CKI1_RcsC-like"/>
    <property type="match status" value="1"/>
</dbReference>
<gene>
    <name evidence="17" type="ORF">SAMN05192553_104208</name>
</gene>
<keyword evidence="12" id="KW-1133">Transmembrane helix</keyword>
<evidence type="ECO:0000256" key="8">
    <source>
        <dbReference type="ARBA" id="ARBA00023012"/>
    </source>
</evidence>
<evidence type="ECO:0000256" key="2">
    <source>
        <dbReference type="ARBA" id="ARBA00012438"/>
    </source>
</evidence>
<dbReference type="OrthoDB" id="9811889at2"/>
<comment type="catalytic activity">
    <reaction evidence="1">
        <text>ATP + protein L-histidine = ADP + protein N-phospho-L-histidine.</text>
        <dbReference type="EC" id="2.7.13.3"/>
    </reaction>
</comment>
<feature type="transmembrane region" description="Helical" evidence="12">
    <location>
        <begin position="6"/>
        <end position="27"/>
    </location>
</feature>